<dbReference type="RefSeq" id="WP_164202146.1">
    <property type="nucleotide sequence ID" value="NZ_JAAGMP010000596.1"/>
</dbReference>
<dbReference type="AlphaFoldDB" id="A0A7K3RVN3"/>
<evidence type="ECO:0000313" key="3">
    <source>
        <dbReference type="Proteomes" id="UP000469670"/>
    </source>
</evidence>
<reference evidence="2 3" key="1">
    <citation type="submission" date="2020-01" db="EMBL/GenBank/DDBJ databases">
        <title>Insect and environment-associated Actinomycetes.</title>
        <authorList>
            <person name="Currrie C."/>
            <person name="Chevrette M."/>
            <person name="Carlson C."/>
            <person name="Stubbendieck R."/>
            <person name="Wendt-Pienkowski E."/>
        </authorList>
    </citation>
    <scope>NUCLEOTIDE SEQUENCE [LARGE SCALE GENOMIC DNA]</scope>
    <source>
        <strain evidence="2 3">SID7590</strain>
    </source>
</reference>
<dbReference type="EMBL" id="JAAGMP010000596">
    <property type="protein sequence ID" value="NEC19103.1"/>
    <property type="molecule type" value="Genomic_DNA"/>
</dbReference>
<evidence type="ECO:0000256" key="1">
    <source>
        <dbReference type="SAM" id="MobiDB-lite"/>
    </source>
</evidence>
<sequence length="494" mass="54072">MASTPKTEEVLNSLRQQVSVSVHSTRELVGKIDEAAADKERERRETFEKRQEEGKTKTGETYEPLRRKPGLRPLPGTEVDLSVTLTFWDVLHHLGRGLALSQRGASRGLAEHWGSLKYCQALSAHTETQLGLTHEGNLLGLSDEGKRIAMYYKALQSEELGHAFALAVSEQILTRRYPEYSVSFVRADTALRAGWTLTSRDKAKTKTVGYPYRPQFFAEVWKPGESSRVIPIACKGNHSDRQKAYEQLASAAVHADGVHIGAWNETPALLFSTEIALTDPLTVHVLHADGPGGWLHIPDGTPAAGIGLDLGNEQPGIGILKPGQGKDPDSSEPGCQVGPKDPKDYEWFQRVLARVGAAGLTAFAGDGESTAALLTTRQGSDFFQGFAHAASGSVQDQDYTLLGERFEGTDHVFRLNGKRVQAFSGVAADVLDSLITRKEPGRQADLAAYRKRVHARKGKEYGTSWDHIWGGVVSISRDGSVLAMRQIPPFRDEE</sequence>
<dbReference type="Proteomes" id="UP000469670">
    <property type="component" value="Unassembled WGS sequence"/>
</dbReference>
<feature type="region of interest" description="Disordered" evidence="1">
    <location>
        <begin position="31"/>
        <end position="73"/>
    </location>
</feature>
<feature type="compositionally biased region" description="Basic and acidic residues" evidence="1">
    <location>
        <begin position="31"/>
        <end position="66"/>
    </location>
</feature>
<evidence type="ECO:0000313" key="2">
    <source>
        <dbReference type="EMBL" id="NEC19103.1"/>
    </source>
</evidence>
<organism evidence="2 3">
    <name type="scientific">Streptomyces parvus</name>
    <dbReference type="NCBI Taxonomy" id="66428"/>
    <lineage>
        <taxon>Bacteria</taxon>
        <taxon>Bacillati</taxon>
        <taxon>Actinomycetota</taxon>
        <taxon>Actinomycetes</taxon>
        <taxon>Kitasatosporales</taxon>
        <taxon>Streptomycetaceae</taxon>
        <taxon>Streptomyces</taxon>
    </lineage>
</organism>
<accession>A0A7K3RVN3</accession>
<gene>
    <name evidence="2" type="ORF">G3I50_12665</name>
</gene>
<feature type="region of interest" description="Disordered" evidence="1">
    <location>
        <begin position="315"/>
        <end position="340"/>
    </location>
</feature>
<comment type="caution">
    <text evidence="2">The sequence shown here is derived from an EMBL/GenBank/DDBJ whole genome shotgun (WGS) entry which is preliminary data.</text>
</comment>
<protein>
    <submittedName>
        <fullName evidence="2">Uncharacterized protein</fullName>
    </submittedName>
</protein>
<proteinExistence type="predicted"/>
<name>A0A7K3RVN3_9ACTN</name>